<feature type="transmembrane region" description="Helical" evidence="2">
    <location>
        <begin position="116"/>
        <end position="133"/>
    </location>
</feature>
<protein>
    <submittedName>
        <fullName evidence="3">Uncharacterized protein</fullName>
    </submittedName>
</protein>
<feature type="transmembrane region" description="Helical" evidence="2">
    <location>
        <begin position="49"/>
        <end position="66"/>
    </location>
</feature>
<feature type="compositionally biased region" description="Basic and acidic residues" evidence="1">
    <location>
        <begin position="225"/>
        <end position="239"/>
    </location>
</feature>
<dbReference type="Proteomes" id="UP000326865">
    <property type="component" value="Unassembled WGS sequence"/>
</dbReference>
<gene>
    <name evidence="3" type="ORF">DM867_10885</name>
    <name evidence="4" type="ORF">DMP03_13010</name>
    <name evidence="5" type="ORF">DP108_10895</name>
</gene>
<evidence type="ECO:0000313" key="8">
    <source>
        <dbReference type="Proteomes" id="UP000326865"/>
    </source>
</evidence>
<evidence type="ECO:0000313" key="7">
    <source>
        <dbReference type="Proteomes" id="UP000326302"/>
    </source>
</evidence>
<reference evidence="6 7" key="1">
    <citation type="submission" date="2019-10" db="EMBL/GenBank/DDBJ databases">
        <title>Unraveling microbial dark matter from salterns through culturing: the case of the genus Halosegnis.</title>
        <authorList>
            <person name="Duran-Viseras A."/>
            <person name="Andrei A.-S."/>
            <person name="Vera-Gargallo B."/>
            <person name="Ghai R."/>
            <person name="Sanchez-Porro C."/>
            <person name="Ventosa A."/>
        </authorList>
    </citation>
    <scope>NUCLEOTIDE SEQUENCE [LARGE SCALE GENOMIC DNA]</scope>
    <source>
        <strain evidence="4 7">F17-44</strain>
        <strain evidence="3 8">F18-79</strain>
        <strain evidence="5 6">F19-13</strain>
    </source>
</reference>
<dbReference type="EMBL" id="QJOW01000007">
    <property type="protein sequence ID" value="KAB7513133.1"/>
    <property type="molecule type" value="Genomic_DNA"/>
</dbReference>
<feature type="region of interest" description="Disordered" evidence="1">
    <location>
        <begin position="191"/>
        <end position="245"/>
    </location>
</feature>
<accession>A0A5N5U3K2</accession>
<accession>A0A5N5U3J9</accession>
<evidence type="ECO:0000313" key="4">
    <source>
        <dbReference type="EMBL" id="KAB7513133.1"/>
    </source>
</evidence>
<dbReference type="EMBL" id="QKKZ01000005">
    <property type="protein sequence ID" value="KAB7513009.1"/>
    <property type="molecule type" value="Genomic_DNA"/>
</dbReference>
<evidence type="ECO:0000313" key="6">
    <source>
        <dbReference type="Proteomes" id="UP000326207"/>
    </source>
</evidence>
<name>A0A5N5U3J9_9EURY</name>
<accession>A0A5N5UDA4</accession>
<dbReference type="EMBL" id="QMDY01000006">
    <property type="protein sequence ID" value="KAB7516623.1"/>
    <property type="molecule type" value="Genomic_DNA"/>
</dbReference>
<dbReference type="RefSeq" id="WP_152120977.1">
    <property type="nucleotide sequence ID" value="NZ_QJOW01000007.1"/>
</dbReference>
<comment type="caution">
    <text evidence="3">The sequence shown here is derived from an EMBL/GenBank/DDBJ whole genome shotgun (WGS) entry which is preliminary data.</text>
</comment>
<keyword evidence="2" id="KW-0472">Membrane</keyword>
<keyword evidence="2" id="KW-1133">Transmembrane helix</keyword>
<evidence type="ECO:0000256" key="2">
    <source>
        <dbReference type="SAM" id="Phobius"/>
    </source>
</evidence>
<dbReference type="Proteomes" id="UP000326302">
    <property type="component" value="Unassembled WGS sequence"/>
</dbReference>
<dbReference type="OrthoDB" id="3369at2157"/>
<sequence>MQDSTTDMWSRRWVAAIGVGFLGALALELLAYRAGVVSGAERIPRTSQFLVGVATTVGVAVGFVVADVRLTDRQLLDRYGGPISRRIAAGGWLFFTLNVVFLLTEPGVTTAELFGGLRWATVVGSGAGFVVGLSRARAIQSAVEAERNAVRADMLESQRDVLTYLNSLLRHEVLNGTNVITGYAKLLEEMEDPETEEHDLETDDSGTTATVTLPVPDATDGGVETGERPGDERQTEPDRLTATVE</sequence>
<keyword evidence="2" id="KW-0812">Transmembrane</keyword>
<proteinExistence type="predicted"/>
<dbReference type="Proteomes" id="UP000326207">
    <property type="component" value="Unassembled WGS sequence"/>
</dbReference>
<keyword evidence="8" id="KW-1185">Reference proteome</keyword>
<evidence type="ECO:0000313" key="5">
    <source>
        <dbReference type="EMBL" id="KAB7516623.1"/>
    </source>
</evidence>
<feature type="transmembrane region" description="Helical" evidence="2">
    <location>
        <begin position="87"/>
        <end position="104"/>
    </location>
</feature>
<evidence type="ECO:0000313" key="3">
    <source>
        <dbReference type="EMBL" id="KAB7513009.1"/>
    </source>
</evidence>
<feature type="compositionally biased region" description="Acidic residues" evidence="1">
    <location>
        <begin position="191"/>
        <end position="204"/>
    </location>
</feature>
<organism evidence="3 8">
    <name type="scientific">Halosegnis rubeus</name>
    <dbReference type="NCBI Taxonomy" id="2212850"/>
    <lineage>
        <taxon>Archaea</taxon>
        <taxon>Methanobacteriati</taxon>
        <taxon>Methanobacteriota</taxon>
        <taxon>Stenosarchaea group</taxon>
        <taxon>Halobacteria</taxon>
        <taxon>Halobacteriales</taxon>
        <taxon>Natronomonadaceae</taxon>
        <taxon>Halosegnis</taxon>
    </lineage>
</organism>
<dbReference type="AlphaFoldDB" id="A0A5N5U3J9"/>
<evidence type="ECO:0000256" key="1">
    <source>
        <dbReference type="SAM" id="MobiDB-lite"/>
    </source>
</evidence>